<accession>A0AAE1L9L9</accession>
<dbReference type="EMBL" id="JAHWGI010000287">
    <property type="protein sequence ID" value="KAK3911856.1"/>
    <property type="molecule type" value="Genomic_DNA"/>
</dbReference>
<reference evidence="3" key="1">
    <citation type="submission" date="2021-07" db="EMBL/GenBank/DDBJ databases">
        <authorList>
            <person name="Catto M.A."/>
            <person name="Jacobson A."/>
            <person name="Kennedy G."/>
            <person name="Labadie P."/>
            <person name="Hunt B.G."/>
            <person name="Srinivasan R."/>
        </authorList>
    </citation>
    <scope>NUCLEOTIDE SEQUENCE</scope>
    <source>
        <strain evidence="3">PL_HMW_Pooled</strain>
        <tissue evidence="3">Head</tissue>
    </source>
</reference>
<organism evidence="3 4">
    <name type="scientific">Frankliniella fusca</name>
    <dbReference type="NCBI Taxonomy" id="407009"/>
    <lineage>
        <taxon>Eukaryota</taxon>
        <taxon>Metazoa</taxon>
        <taxon>Ecdysozoa</taxon>
        <taxon>Arthropoda</taxon>
        <taxon>Hexapoda</taxon>
        <taxon>Insecta</taxon>
        <taxon>Pterygota</taxon>
        <taxon>Neoptera</taxon>
        <taxon>Paraneoptera</taxon>
        <taxon>Thysanoptera</taxon>
        <taxon>Terebrantia</taxon>
        <taxon>Thripoidea</taxon>
        <taxon>Thripidae</taxon>
        <taxon>Frankliniella</taxon>
    </lineage>
</organism>
<protein>
    <submittedName>
        <fullName evidence="3">Lamin-like protein</fullName>
    </submittedName>
</protein>
<dbReference type="Pfam" id="PF25298">
    <property type="entry name" value="Baculo_FP_2nd"/>
    <property type="match status" value="1"/>
</dbReference>
<comment type="caution">
    <text evidence="3">The sequence shown here is derived from an EMBL/GenBank/DDBJ whole genome shotgun (WGS) entry which is preliminary data.</text>
</comment>
<sequence length="307" mass="36015">MPQYMCSNCDTELPFDHALCISGCRLHFGPCSGIQESSWRKGDKSSWKCLSCRKTSNLKDQKPVTAEELREFMLTLNEKLKPIQQIETINETVQELQKSMDFMSGQYDSLLLKVHDMEVERREQNGKIQELKTIMEEKDNSIKTLQARVRECEQYARNRNIEISGLEFSESENLHDIMNNIAQKINVQYCSEDIDIMHRVPSRRKEEPPKVIVQFTTRSVRNHWLKNKKYDTITSDMVTGGRANTTVYLNSHLTQEWKHLLWAAKQKLRPIGYKFVWFSESKIYAKKNEKDRNVIIISSQEDIDKIE</sequence>
<name>A0AAE1L9L9_9NEOP</name>
<dbReference type="PANTHER" id="PTHR11505">
    <property type="entry name" value="L1 TRANSPOSABLE ELEMENT-RELATED"/>
    <property type="match status" value="1"/>
</dbReference>
<keyword evidence="4" id="KW-1185">Reference proteome</keyword>
<gene>
    <name evidence="3" type="ORF">KUF71_004536</name>
</gene>
<dbReference type="Proteomes" id="UP001219518">
    <property type="component" value="Unassembled WGS sequence"/>
</dbReference>
<evidence type="ECO:0000313" key="4">
    <source>
        <dbReference type="Proteomes" id="UP001219518"/>
    </source>
</evidence>
<evidence type="ECO:0000256" key="1">
    <source>
        <dbReference type="SAM" id="Coils"/>
    </source>
</evidence>
<proteinExistence type="predicted"/>
<dbReference type="AlphaFoldDB" id="A0AAE1L9L9"/>
<reference evidence="3" key="2">
    <citation type="journal article" date="2023" name="BMC Genomics">
        <title>Pest status, molecular evolution, and epigenetic factors derived from the genome assembly of Frankliniella fusca, a thysanopteran phytovirus vector.</title>
        <authorList>
            <person name="Catto M.A."/>
            <person name="Labadie P.E."/>
            <person name="Jacobson A.L."/>
            <person name="Kennedy G.G."/>
            <person name="Srinivasan R."/>
            <person name="Hunt B.G."/>
        </authorList>
    </citation>
    <scope>NUCLEOTIDE SEQUENCE</scope>
    <source>
        <strain evidence="3">PL_HMW_Pooled</strain>
    </source>
</reference>
<feature type="domain" description="FP protein C-terminal" evidence="2">
    <location>
        <begin position="254"/>
        <end position="306"/>
    </location>
</feature>
<feature type="coiled-coil region" evidence="1">
    <location>
        <begin position="86"/>
        <end position="148"/>
    </location>
</feature>
<dbReference type="InterPro" id="IPR004244">
    <property type="entry name" value="Transposase_22"/>
</dbReference>
<keyword evidence="1" id="KW-0175">Coiled coil</keyword>
<dbReference type="InterPro" id="IPR057251">
    <property type="entry name" value="FP_C"/>
</dbReference>
<evidence type="ECO:0000259" key="2">
    <source>
        <dbReference type="Pfam" id="PF25298"/>
    </source>
</evidence>
<evidence type="ECO:0000313" key="3">
    <source>
        <dbReference type="EMBL" id="KAK3911856.1"/>
    </source>
</evidence>